<dbReference type="Proteomes" id="UP000263232">
    <property type="component" value="Chromosome"/>
</dbReference>
<reference evidence="3 4" key="1">
    <citation type="submission" date="2017-09" db="EMBL/GenBank/DDBJ databases">
        <title>Complete genome sequence of Oxytococcus suis strain ZY16052.</title>
        <authorList>
            <person name="Li F."/>
        </authorList>
    </citation>
    <scope>NUCLEOTIDE SEQUENCE [LARGE SCALE GENOMIC DNA]</scope>
    <source>
        <strain evidence="3 4">ZY16052</strain>
    </source>
</reference>
<evidence type="ECO:0000313" key="4">
    <source>
        <dbReference type="Proteomes" id="UP000263232"/>
    </source>
</evidence>
<dbReference type="RefSeq" id="WP_118991153.1">
    <property type="nucleotide sequence ID" value="NZ_CP023434.1"/>
</dbReference>
<dbReference type="AlphaFoldDB" id="A0A347WMF2"/>
<dbReference type="Pfam" id="PF13439">
    <property type="entry name" value="Glyco_transf_4"/>
    <property type="match status" value="1"/>
</dbReference>
<sequence>MKVYLCSDFASLIEKSGVGRAQVHQEMSLASAGIEYTLNPHDHYDLIQVNTVFPQSVCQAIASGVLNKPVIYFAHSTQEDFRDSFIGSNALSPLFKQWLKFAYSRSDLILTPTDYSKGLLEDYGFKQPIQVMSNGIDIDYWQADDEEVQAFRHQLGVRDHEKMIVSVGLPIARKGIDDFVQLAHSFPDYKFFWFGELNRRLLPSDIKELIDQAPSNLYFPGYVPREEIRLVYQACDLYLFLTREETEGIVLLEALASRAPTLVRAIPVFKKYQDGYDLYKGRNLRDFKAMLSLILDGKFEDLTENGYQKAKEYSVEANGKKYAQLYTELLAEKNSMENTRLGQKLKRF</sequence>
<protein>
    <submittedName>
        <fullName evidence="3">Glycosyl transferase family 1</fullName>
    </submittedName>
</protein>
<dbReference type="Gene3D" id="3.40.50.2000">
    <property type="entry name" value="Glycogen Phosphorylase B"/>
    <property type="match status" value="2"/>
</dbReference>
<dbReference type="KEGG" id="abae:CL176_09770"/>
<gene>
    <name evidence="3" type="ORF">CL176_09770</name>
</gene>
<dbReference type="EMBL" id="CP023434">
    <property type="protein sequence ID" value="AXY26259.1"/>
    <property type="molecule type" value="Genomic_DNA"/>
</dbReference>
<evidence type="ECO:0000313" key="3">
    <source>
        <dbReference type="EMBL" id="AXY26259.1"/>
    </source>
</evidence>
<dbReference type="Pfam" id="PF00534">
    <property type="entry name" value="Glycos_transf_1"/>
    <property type="match status" value="1"/>
</dbReference>
<keyword evidence="4" id="KW-1185">Reference proteome</keyword>
<dbReference type="OrthoDB" id="9802525at2"/>
<dbReference type="SUPFAM" id="SSF53756">
    <property type="entry name" value="UDP-Glycosyltransferase/glycogen phosphorylase"/>
    <property type="match status" value="1"/>
</dbReference>
<organism evidence="3 4">
    <name type="scientific">Suicoccus acidiformans</name>
    <dbReference type="NCBI Taxonomy" id="2036206"/>
    <lineage>
        <taxon>Bacteria</taxon>
        <taxon>Bacillati</taxon>
        <taxon>Bacillota</taxon>
        <taxon>Bacilli</taxon>
        <taxon>Lactobacillales</taxon>
        <taxon>Aerococcaceae</taxon>
        <taxon>Suicoccus</taxon>
    </lineage>
</organism>
<accession>A0A347WMF2</accession>
<feature type="domain" description="Glycosyl transferase family 1" evidence="1">
    <location>
        <begin position="150"/>
        <end position="289"/>
    </location>
</feature>
<keyword evidence="3" id="KW-0808">Transferase</keyword>
<dbReference type="InterPro" id="IPR001296">
    <property type="entry name" value="Glyco_trans_1"/>
</dbReference>
<dbReference type="PANTHER" id="PTHR45947">
    <property type="entry name" value="SULFOQUINOVOSYL TRANSFERASE SQD2"/>
    <property type="match status" value="1"/>
</dbReference>
<evidence type="ECO:0000259" key="2">
    <source>
        <dbReference type="Pfam" id="PF13439"/>
    </source>
</evidence>
<proteinExistence type="predicted"/>
<feature type="domain" description="Glycosyltransferase subfamily 4-like N-terminal" evidence="2">
    <location>
        <begin position="43"/>
        <end position="139"/>
    </location>
</feature>
<dbReference type="PANTHER" id="PTHR45947:SF3">
    <property type="entry name" value="SULFOQUINOVOSYL TRANSFERASE SQD2"/>
    <property type="match status" value="1"/>
</dbReference>
<dbReference type="InterPro" id="IPR028098">
    <property type="entry name" value="Glyco_trans_4-like_N"/>
</dbReference>
<dbReference type="InterPro" id="IPR050194">
    <property type="entry name" value="Glycosyltransferase_grp1"/>
</dbReference>
<name>A0A347WMF2_9LACT</name>
<evidence type="ECO:0000259" key="1">
    <source>
        <dbReference type="Pfam" id="PF00534"/>
    </source>
</evidence>
<dbReference type="GO" id="GO:0016757">
    <property type="term" value="F:glycosyltransferase activity"/>
    <property type="evidence" value="ECO:0007669"/>
    <property type="project" value="InterPro"/>
</dbReference>